<dbReference type="FunFam" id="3.30.450.20:FF:000099">
    <property type="entry name" value="Sensory box sensor histidine kinase"/>
    <property type="match status" value="1"/>
</dbReference>
<feature type="domain" description="PAC" evidence="15">
    <location>
        <begin position="379"/>
        <end position="431"/>
    </location>
</feature>
<evidence type="ECO:0000256" key="3">
    <source>
        <dbReference type="ARBA" id="ARBA00022543"/>
    </source>
</evidence>
<dbReference type="InterPro" id="IPR013656">
    <property type="entry name" value="PAS_4"/>
</dbReference>
<dbReference type="InterPro" id="IPR052162">
    <property type="entry name" value="Sensor_kinase/Photoreceptor"/>
</dbReference>
<evidence type="ECO:0000256" key="12">
    <source>
        <dbReference type="ARBA" id="ARBA00022991"/>
    </source>
</evidence>
<evidence type="ECO:0000256" key="6">
    <source>
        <dbReference type="ARBA" id="ARBA00022630"/>
    </source>
</evidence>
<dbReference type="Proteomes" id="UP000305888">
    <property type="component" value="Plasmid pD4M1A"/>
</dbReference>
<dbReference type="SMART" id="SM00911">
    <property type="entry name" value="HWE_HK"/>
    <property type="match status" value="1"/>
</dbReference>
<organism evidence="16 17">
    <name type="scientific">Paroceanicella profunda</name>
    <dbReference type="NCBI Taxonomy" id="2579971"/>
    <lineage>
        <taxon>Bacteria</taxon>
        <taxon>Pseudomonadati</taxon>
        <taxon>Pseudomonadota</taxon>
        <taxon>Alphaproteobacteria</taxon>
        <taxon>Rhodobacterales</taxon>
        <taxon>Paracoccaceae</taxon>
        <taxon>Paroceanicella</taxon>
    </lineage>
</organism>
<evidence type="ECO:0000313" key="17">
    <source>
        <dbReference type="Proteomes" id="UP000305888"/>
    </source>
</evidence>
<dbReference type="PANTHER" id="PTHR43304:SF1">
    <property type="entry name" value="PAC DOMAIN-CONTAINING PROTEIN"/>
    <property type="match status" value="1"/>
</dbReference>
<dbReference type="InterPro" id="IPR011102">
    <property type="entry name" value="Sig_transdc_His_kinase_HWE"/>
</dbReference>
<keyword evidence="8" id="KW-0808">Transferase</keyword>
<dbReference type="PROSITE" id="PS50112">
    <property type="entry name" value="PAS"/>
    <property type="match status" value="1"/>
</dbReference>
<dbReference type="InterPro" id="IPR001610">
    <property type="entry name" value="PAC"/>
</dbReference>
<accession>A0A5B8FJ07</accession>
<evidence type="ECO:0000256" key="5">
    <source>
        <dbReference type="ARBA" id="ARBA00022606"/>
    </source>
</evidence>
<dbReference type="Gene3D" id="2.10.70.100">
    <property type="match status" value="1"/>
</dbReference>
<dbReference type="SUPFAM" id="SSF55785">
    <property type="entry name" value="PYP-like sensor domain (PAS domain)"/>
    <property type="match status" value="3"/>
</dbReference>
<keyword evidence="5" id="KW-0716">Sensory transduction</keyword>
<keyword evidence="17" id="KW-1185">Reference proteome</keyword>
<evidence type="ECO:0000256" key="7">
    <source>
        <dbReference type="ARBA" id="ARBA00022643"/>
    </source>
</evidence>
<dbReference type="InterPro" id="IPR013655">
    <property type="entry name" value="PAS_fold_3"/>
</dbReference>
<dbReference type="InterPro" id="IPR000014">
    <property type="entry name" value="PAS"/>
</dbReference>
<dbReference type="GO" id="GO:0004673">
    <property type="term" value="F:protein histidine kinase activity"/>
    <property type="evidence" value="ECO:0007669"/>
    <property type="project" value="UniProtKB-EC"/>
</dbReference>
<dbReference type="Pfam" id="PF08447">
    <property type="entry name" value="PAS_3"/>
    <property type="match status" value="2"/>
</dbReference>
<keyword evidence="4" id="KW-0597">Phosphoprotein</keyword>
<comment type="catalytic activity">
    <reaction evidence="1">
        <text>ATP + protein L-histidine = ADP + protein N-phospho-L-histidine.</text>
        <dbReference type="EC" id="2.7.13.3"/>
    </reaction>
</comment>
<keyword evidence="11" id="KW-0067">ATP-binding</keyword>
<keyword evidence="10" id="KW-0418">Kinase</keyword>
<dbReference type="Gene3D" id="3.30.450.20">
    <property type="entry name" value="PAS domain"/>
    <property type="match status" value="3"/>
</dbReference>
<keyword evidence="7" id="KW-0288">FMN</keyword>
<dbReference type="NCBIfam" id="TIGR00229">
    <property type="entry name" value="sensory_box"/>
    <property type="match status" value="3"/>
</dbReference>
<name>A0A5B8FJ07_9RHOB</name>
<dbReference type="EMBL" id="CP040819">
    <property type="protein sequence ID" value="QDL93897.1"/>
    <property type="molecule type" value="Genomic_DNA"/>
</dbReference>
<dbReference type="Pfam" id="PF08448">
    <property type="entry name" value="PAS_4"/>
    <property type="match status" value="1"/>
</dbReference>
<evidence type="ECO:0000313" key="16">
    <source>
        <dbReference type="EMBL" id="QDL93897.1"/>
    </source>
</evidence>
<dbReference type="InterPro" id="IPR035965">
    <property type="entry name" value="PAS-like_dom_sf"/>
</dbReference>
<reference evidence="16 17" key="1">
    <citation type="submission" date="2019-06" db="EMBL/GenBank/DDBJ databases">
        <title>Genome sequence of Rhodobacteraceae bacterium D4M1.</title>
        <authorList>
            <person name="Cao J."/>
        </authorList>
    </citation>
    <scope>NUCLEOTIDE SEQUENCE [LARGE SCALE GENOMIC DNA]</scope>
    <source>
        <strain evidence="16 17">D4M1</strain>
        <plasmid evidence="17">pd4m1a</plasmid>
    </source>
</reference>
<dbReference type="SMART" id="SM00086">
    <property type="entry name" value="PAC"/>
    <property type="match status" value="3"/>
</dbReference>
<evidence type="ECO:0000256" key="4">
    <source>
        <dbReference type="ARBA" id="ARBA00022553"/>
    </source>
</evidence>
<proteinExistence type="predicted"/>
<keyword evidence="16" id="KW-0614">Plasmid</keyword>
<dbReference type="EC" id="2.7.13.3" evidence="2"/>
<keyword evidence="9" id="KW-0547">Nucleotide-binding</keyword>
<evidence type="ECO:0000256" key="10">
    <source>
        <dbReference type="ARBA" id="ARBA00022777"/>
    </source>
</evidence>
<protein>
    <recommendedName>
        <fullName evidence="2">histidine kinase</fullName>
        <ecNumber evidence="2">2.7.13.3</ecNumber>
    </recommendedName>
</protein>
<evidence type="ECO:0000256" key="8">
    <source>
        <dbReference type="ARBA" id="ARBA00022679"/>
    </source>
</evidence>
<dbReference type="GO" id="GO:0009881">
    <property type="term" value="F:photoreceptor activity"/>
    <property type="evidence" value="ECO:0007669"/>
    <property type="project" value="UniProtKB-KW"/>
</dbReference>
<dbReference type="InterPro" id="IPR000700">
    <property type="entry name" value="PAS-assoc_C"/>
</dbReference>
<feature type="domain" description="PAC" evidence="15">
    <location>
        <begin position="251"/>
        <end position="303"/>
    </location>
</feature>
<keyword evidence="13" id="KW-0675">Receptor</keyword>
<dbReference type="GO" id="GO:0005524">
    <property type="term" value="F:ATP binding"/>
    <property type="evidence" value="ECO:0007669"/>
    <property type="project" value="UniProtKB-KW"/>
</dbReference>
<evidence type="ECO:0000259" key="15">
    <source>
        <dbReference type="PROSITE" id="PS50113"/>
    </source>
</evidence>
<dbReference type="AlphaFoldDB" id="A0A5B8FJ07"/>
<evidence type="ECO:0000256" key="9">
    <source>
        <dbReference type="ARBA" id="ARBA00022741"/>
    </source>
</evidence>
<dbReference type="PANTHER" id="PTHR43304">
    <property type="entry name" value="PHYTOCHROME-LIKE PROTEIN CPH1"/>
    <property type="match status" value="1"/>
</dbReference>
<dbReference type="Pfam" id="PF07536">
    <property type="entry name" value="HWE_HK"/>
    <property type="match status" value="1"/>
</dbReference>
<geneLocation type="plasmid" evidence="17">
    <name>pd4m1a</name>
</geneLocation>
<dbReference type="RefSeq" id="WP_138573792.1">
    <property type="nucleotide sequence ID" value="NZ_CP040819.1"/>
</dbReference>
<feature type="domain" description="PAC" evidence="15">
    <location>
        <begin position="119"/>
        <end position="172"/>
    </location>
</feature>
<evidence type="ECO:0000256" key="13">
    <source>
        <dbReference type="ARBA" id="ARBA00023170"/>
    </source>
</evidence>
<dbReference type="CDD" id="cd00130">
    <property type="entry name" value="PAS"/>
    <property type="match status" value="2"/>
</dbReference>
<keyword evidence="6" id="KW-0285">Flavoprotein</keyword>
<dbReference type="InterPro" id="IPR036890">
    <property type="entry name" value="HATPase_C_sf"/>
</dbReference>
<gene>
    <name evidence="16" type="ORF">FDP22_18615</name>
</gene>
<dbReference type="PROSITE" id="PS50113">
    <property type="entry name" value="PAC"/>
    <property type="match status" value="3"/>
</dbReference>
<sequence length="641" mass="71969">MRSTLFNKAGEKLLDRIASPEMLETMDRFDWSATPLGPVAEWSGALCYTVRMMLASREAMVVMVGPEGILLYNDGYARIAGARHPHILGRPAVEAWPEVASFNRDLIDRVLNGETVSFDGQRLTLNRGSEPEDVWFDLEYSPVLNRSGQPIAVLARVHDVTSKIRSEEALARNEERLELALDSAGLIGVWDWDVVADRIVTDHRFADMFWVDREEAARGLRAEAFLAAFHPEDDPRLRAALENSMERGHSFAEDFRLRSPTGEIRWVNARGDCSFDEAGRCVRFTGVAVDLTERRRSEDALRESEQRFRALADSMPQMIWTALPGGRHDYYNARWYQFTGEEEPRDGATRDSWAQLLHPEDRDTALENWEEALSTGEVYEDEYRLRDSAGNHPWILARAVPIRDNWGRVSRWFGTFTDINEQRIAAEEREMIAQELSHRIKNIYSVLSGLISLSARSYPGVQDFAEQLRQRIFAMGQAHDLVRPHSNASQPLVGDTTLHAMIRQLLRPFMEHNSARVSIGGDDLKVDDQAATPMALLIHELATNAAKYGGLAPEGSGISVETRLRGDRVELLWREHAGAGYAAADMEAGFGSRLISLSIEGQMRGRFTRTWTDSGLSMAVDVPLASLRRVHSLGTAPAPAA</sequence>
<keyword evidence="3" id="KW-0600">Photoreceptor protein</keyword>
<evidence type="ECO:0000256" key="2">
    <source>
        <dbReference type="ARBA" id="ARBA00012438"/>
    </source>
</evidence>
<dbReference type="OrthoDB" id="9816309at2"/>
<dbReference type="KEGG" id="ppru:FDP22_18615"/>
<dbReference type="SMART" id="SM00091">
    <property type="entry name" value="PAS"/>
    <property type="match status" value="2"/>
</dbReference>
<feature type="domain" description="PAS" evidence="14">
    <location>
        <begin position="304"/>
        <end position="376"/>
    </location>
</feature>
<evidence type="ECO:0000256" key="11">
    <source>
        <dbReference type="ARBA" id="ARBA00022840"/>
    </source>
</evidence>
<evidence type="ECO:0000259" key="14">
    <source>
        <dbReference type="PROSITE" id="PS50112"/>
    </source>
</evidence>
<keyword evidence="12" id="KW-0157">Chromophore</keyword>
<evidence type="ECO:0000256" key="1">
    <source>
        <dbReference type="ARBA" id="ARBA00000085"/>
    </source>
</evidence>
<dbReference type="Gene3D" id="3.30.565.10">
    <property type="entry name" value="Histidine kinase-like ATPase, C-terminal domain"/>
    <property type="match status" value="1"/>
</dbReference>